<evidence type="ECO:0000313" key="4">
    <source>
        <dbReference type="EMBL" id="KAF6175679.1"/>
    </source>
</evidence>
<dbReference type="InterPro" id="IPR013328">
    <property type="entry name" value="6PGD_dom2"/>
</dbReference>
<evidence type="ECO:0000259" key="3">
    <source>
        <dbReference type="Pfam" id="PF14833"/>
    </source>
</evidence>
<evidence type="ECO:0000256" key="2">
    <source>
        <dbReference type="SAM" id="MobiDB-lite"/>
    </source>
</evidence>
<dbReference type="Pfam" id="PF14833">
    <property type="entry name" value="NAD_binding_11"/>
    <property type="match status" value="1"/>
</dbReference>
<comment type="similarity">
    <text evidence="1">Belongs to the HIBADH-related family. NP60 subfamily.</text>
</comment>
<dbReference type="AlphaFoldDB" id="A0A7J7P8C2"/>
<protein>
    <recommendedName>
        <fullName evidence="3">3-hydroxyisobutyrate dehydrogenase-like NAD-binding domain-containing protein</fullName>
    </recommendedName>
</protein>
<dbReference type="PANTHER" id="PTHR43580:SF2">
    <property type="entry name" value="CYTOKINE-LIKE NUCLEAR FACTOR N-PAC"/>
    <property type="match status" value="1"/>
</dbReference>
<dbReference type="Gene3D" id="1.10.1040.10">
    <property type="entry name" value="N-(1-d-carboxylethyl)-l-norvaline Dehydrogenase, domain 2"/>
    <property type="match status" value="1"/>
</dbReference>
<reference evidence="4 5" key="1">
    <citation type="journal article" date="2020" name="IScience">
        <title>Genome Sequencing of the Endangered Kingdonia uniflora (Circaeasteraceae, Ranunculales) Reveals Potential Mechanisms of Evolutionary Specialization.</title>
        <authorList>
            <person name="Sun Y."/>
            <person name="Deng T."/>
            <person name="Zhang A."/>
            <person name="Moore M.J."/>
            <person name="Landis J.B."/>
            <person name="Lin N."/>
            <person name="Zhang H."/>
            <person name="Zhang X."/>
            <person name="Huang J."/>
            <person name="Zhang X."/>
            <person name="Sun H."/>
            <person name="Wang H."/>
        </authorList>
    </citation>
    <scope>NUCLEOTIDE SEQUENCE [LARGE SCALE GENOMIC DNA]</scope>
    <source>
        <strain evidence="4">TB1705</strain>
        <tissue evidence="4">Leaf</tissue>
    </source>
</reference>
<feature type="compositionally biased region" description="Low complexity" evidence="2">
    <location>
        <begin position="94"/>
        <end position="109"/>
    </location>
</feature>
<proteinExistence type="inferred from homology"/>
<dbReference type="InterPro" id="IPR008927">
    <property type="entry name" value="6-PGluconate_DH-like_C_sf"/>
</dbReference>
<feature type="region of interest" description="Disordered" evidence="2">
    <location>
        <begin position="384"/>
        <end position="429"/>
    </location>
</feature>
<accession>A0A7J7P8C2</accession>
<dbReference type="InterPro" id="IPR051265">
    <property type="entry name" value="HIBADH-related_NP60_sf"/>
</dbReference>
<dbReference type="PANTHER" id="PTHR43580">
    <property type="entry name" value="OXIDOREDUCTASE GLYR1-RELATED"/>
    <property type="match status" value="1"/>
</dbReference>
<dbReference type="GO" id="GO:0051287">
    <property type="term" value="F:NAD binding"/>
    <property type="evidence" value="ECO:0007669"/>
    <property type="project" value="InterPro"/>
</dbReference>
<feature type="domain" description="3-hydroxyisobutyrate dehydrogenase-like NAD-binding" evidence="3">
    <location>
        <begin position="158"/>
        <end position="230"/>
    </location>
</feature>
<feature type="compositionally biased region" description="Basic and acidic residues" evidence="2">
    <location>
        <begin position="410"/>
        <end position="429"/>
    </location>
</feature>
<evidence type="ECO:0000313" key="5">
    <source>
        <dbReference type="Proteomes" id="UP000541444"/>
    </source>
</evidence>
<evidence type="ECO:0000256" key="1">
    <source>
        <dbReference type="ARBA" id="ARBA00007598"/>
    </source>
</evidence>
<comment type="caution">
    <text evidence="4">The sequence shown here is derived from an EMBL/GenBank/DDBJ whole genome shotgun (WGS) entry which is preliminary data.</text>
</comment>
<dbReference type="InterPro" id="IPR029154">
    <property type="entry name" value="HIBADH-like_NADP-bd"/>
</dbReference>
<sequence>MYIVTHIRASLSSSVVDEMGKEEEEVKEGFVLVARKGCFGILAACSSCLPVYLYLRFSNVDFDLRFNLVHPDSGKRNMSSSSLLQGERQGDNASRSSSSSSSSSGSGSSSSVIALGIGGCTITKVLNVLNLGDKALYDMVSPFLDIMGKSRFYLGDVGNGTAMKLVVNMIMGSMMASFFEGLLLSEKVGLDPKILVVSQGVISAPMFSMKGISMVKSKYPTAFPLKHQQKEYLNSKSVSSDEMDRVEILLLIPAWINGVDGCVGFSFPRTFSTKLLVLSVIMPSGILLWIVETLPITYWHCFSLFADWISSTPAAFPKNPLASIGVELNSFIKPYVFNPTDTIANNQLEEIHGNLGKALKFGIPFLELLLHLQMVDLLKPNAKKLTSKDPNERTQLQSIDESEETSEEEENRRRCFDRGRRDGKGKVDSKVELCAEGTAKRVGDRTRECTRGYSRGVEVG</sequence>
<dbReference type="Proteomes" id="UP000541444">
    <property type="component" value="Unassembled WGS sequence"/>
</dbReference>
<name>A0A7J7P8C2_9MAGN</name>
<dbReference type="GO" id="GO:0009507">
    <property type="term" value="C:chloroplast"/>
    <property type="evidence" value="ECO:0007669"/>
    <property type="project" value="TreeGrafter"/>
</dbReference>
<dbReference type="SUPFAM" id="SSF48179">
    <property type="entry name" value="6-phosphogluconate dehydrogenase C-terminal domain-like"/>
    <property type="match status" value="1"/>
</dbReference>
<organism evidence="4 5">
    <name type="scientific">Kingdonia uniflora</name>
    <dbReference type="NCBI Taxonomy" id="39325"/>
    <lineage>
        <taxon>Eukaryota</taxon>
        <taxon>Viridiplantae</taxon>
        <taxon>Streptophyta</taxon>
        <taxon>Embryophyta</taxon>
        <taxon>Tracheophyta</taxon>
        <taxon>Spermatophyta</taxon>
        <taxon>Magnoliopsida</taxon>
        <taxon>Ranunculales</taxon>
        <taxon>Circaeasteraceae</taxon>
        <taxon>Kingdonia</taxon>
    </lineage>
</organism>
<gene>
    <name evidence="4" type="ORF">GIB67_022681</name>
</gene>
<keyword evidence="5" id="KW-1185">Reference proteome</keyword>
<dbReference type="EMBL" id="JACGCM010000155">
    <property type="protein sequence ID" value="KAF6175679.1"/>
    <property type="molecule type" value="Genomic_DNA"/>
</dbReference>
<feature type="region of interest" description="Disordered" evidence="2">
    <location>
        <begin position="74"/>
        <end position="109"/>
    </location>
</feature>
<dbReference type="OrthoDB" id="435038at2759"/>
<feature type="compositionally biased region" description="Acidic residues" evidence="2">
    <location>
        <begin position="400"/>
        <end position="409"/>
    </location>
</feature>